<dbReference type="Pfam" id="PF07693">
    <property type="entry name" value="KAP_NTPase"/>
    <property type="match status" value="1"/>
</dbReference>
<gene>
    <name evidence="3" type="ORF">VITFI_CDS1617</name>
</gene>
<evidence type="ECO:0000313" key="3">
    <source>
        <dbReference type="EMBL" id="ASM77395.1"/>
    </source>
</evidence>
<evidence type="ECO:0000313" key="4">
    <source>
        <dbReference type="Proteomes" id="UP000199729"/>
    </source>
</evidence>
<name>A0A221KEJ4_VITFI</name>
<proteinExistence type="predicted"/>
<dbReference type="InterPro" id="IPR011646">
    <property type="entry name" value="KAP_P-loop"/>
</dbReference>
<protein>
    <recommendedName>
        <fullName evidence="2">KAP NTPase domain-containing protein</fullName>
    </recommendedName>
</protein>
<dbReference type="EMBL" id="CP022423">
    <property type="protein sequence ID" value="ASM77395.1"/>
    <property type="molecule type" value="Genomic_DNA"/>
</dbReference>
<feature type="region of interest" description="Disordered" evidence="1">
    <location>
        <begin position="151"/>
        <end position="180"/>
    </location>
</feature>
<feature type="domain" description="KAP NTPase" evidence="2">
    <location>
        <begin position="42"/>
        <end position="110"/>
    </location>
</feature>
<feature type="compositionally biased region" description="Polar residues" evidence="1">
    <location>
        <begin position="169"/>
        <end position="180"/>
    </location>
</feature>
<evidence type="ECO:0000259" key="2">
    <source>
        <dbReference type="Pfam" id="PF07693"/>
    </source>
</evidence>
<accession>A0A221KEJ4</accession>
<organism evidence="3 4">
    <name type="scientific">Vitreoscilla filiformis</name>
    <dbReference type="NCBI Taxonomy" id="63"/>
    <lineage>
        <taxon>Bacteria</taxon>
        <taxon>Pseudomonadati</taxon>
        <taxon>Pseudomonadota</taxon>
        <taxon>Betaproteobacteria</taxon>
        <taxon>Neisseriales</taxon>
        <taxon>Neisseriaceae</taxon>
        <taxon>Vitreoscilla</taxon>
    </lineage>
</organism>
<keyword evidence="4" id="KW-1185">Reference proteome</keyword>
<dbReference type="KEGG" id="vff:VITFI_CDS1617"/>
<dbReference type="RefSeq" id="WP_157725604.1">
    <property type="nucleotide sequence ID" value="NZ_CP022423.1"/>
</dbReference>
<feature type="compositionally biased region" description="Basic and acidic residues" evidence="1">
    <location>
        <begin position="151"/>
        <end position="165"/>
    </location>
</feature>
<dbReference type="Proteomes" id="UP000199729">
    <property type="component" value="Chromosome"/>
</dbReference>
<reference evidence="3 4" key="1">
    <citation type="submission" date="2017-07" db="EMBL/GenBank/DDBJ databases">
        <title>Complete Genome Sequence of the cosmetic ferment Vitreoscilla filiformis (ATCC15551).</title>
        <authorList>
            <person name="Contreras S."/>
            <person name="Sagory-Zalkind P."/>
            <person name="Blanquart H."/>
            <person name="Iltis A."/>
            <person name="Morand S.C."/>
        </authorList>
    </citation>
    <scope>NUCLEOTIDE SEQUENCE [LARGE SCALE GENOMIC DNA]</scope>
    <source>
        <strain evidence="3 4">ATCC 15551</strain>
    </source>
</reference>
<sequence length="406" mass="45548">MATVGYATKTRAFFLASFIDGLIVKMKPHESTEVSVTFKNQSPLKLDYQEDLRRVLKALRVRETRLVVIVDEIERGAAKCVQQTLALLRRSFEIPGITVVLPYVKDVVDEMAFQPVRVGVADMVNVTYATLAASPKLREIVSVFPEKNKDKEADGAQVKSDRDDVAGSVQESSGVVSDKIQSGKSSDLEVNTWDADDFWKRLLKGFYSEEFEQSERLQLINRMRNKYLSAEHNIPTNQWSDLYFLVVEHPLFADLEKSELIAAIVCGERGGDYYADTVTLLKKLAVLQGEDRRAEVQRIADYQSFVAGTLDDAVFKMSPGALSLRTFMGHVNKILGSYLAKSGEAPRFLLGLDLKGLVEQQEQQEQQARQTYSGMTFPEKILSAFLFFLVAVALTMTRAEEGDNDE</sequence>
<dbReference type="AlphaFoldDB" id="A0A221KEJ4"/>
<evidence type="ECO:0000256" key="1">
    <source>
        <dbReference type="SAM" id="MobiDB-lite"/>
    </source>
</evidence>